<protein>
    <submittedName>
        <fullName evidence="1">Metallophosphoesterase family protein</fullName>
    </submittedName>
</protein>
<evidence type="ECO:0000313" key="1">
    <source>
        <dbReference type="EMBL" id="MBD7986075.1"/>
    </source>
</evidence>
<proteinExistence type="predicted"/>
<dbReference type="SUPFAM" id="SSF56300">
    <property type="entry name" value="Metallo-dependent phosphatases"/>
    <property type="match status" value="1"/>
</dbReference>
<evidence type="ECO:0000313" key="2">
    <source>
        <dbReference type="Proteomes" id="UP000626786"/>
    </source>
</evidence>
<comment type="caution">
    <text evidence="1">The sequence shown here is derived from an EMBL/GenBank/DDBJ whole genome shotgun (WGS) entry which is preliminary data.</text>
</comment>
<dbReference type="Proteomes" id="UP000626786">
    <property type="component" value="Unassembled WGS sequence"/>
</dbReference>
<sequence length="199" mass="22238">MQMKYALIGDVHSSKEDLKAVLLHVTEQAPDATLVGTGDLFECTISKRLITNKKFDNLSDVMLLPEGFVEMLTFPSVIGNQEERILFITETEDPLLGLLSAMPERMELGAAEVIHGHQFEWGGDPWSLQKAEVTTALTFYGHSHRSGLLRDGFAEEKVVFGKPYTIGDEQTLVNVGAVIFDREWVLYDSIDNTITFMKA</sequence>
<accession>A0ABR8UDF7</accession>
<dbReference type="InterPro" id="IPR029052">
    <property type="entry name" value="Metallo-depent_PP-like"/>
</dbReference>
<reference evidence="1 2" key="1">
    <citation type="submission" date="2020-08" db="EMBL/GenBank/DDBJ databases">
        <title>A Genomic Blueprint of the Chicken Gut Microbiome.</title>
        <authorList>
            <person name="Gilroy R."/>
            <person name="Ravi A."/>
            <person name="Getino M."/>
            <person name="Pursley I."/>
            <person name="Horton D.L."/>
            <person name="Alikhan N.-F."/>
            <person name="Baker D."/>
            <person name="Gharbi K."/>
            <person name="Hall N."/>
            <person name="Watson M."/>
            <person name="Adriaenssens E.M."/>
            <person name="Foster-Nyarko E."/>
            <person name="Jarju S."/>
            <person name="Secka A."/>
            <person name="Antonio M."/>
            <person name="Oren A."/>
            <person name="Chaudhuri R."/>
            <person name="La Ragione R.M."/>
            <person name="Hildebrand F."/>
            <person name="Pallen M.J."/>
        </authorList>
    </citation>
    <scope>NUCLEOTIDE SEQUENCE [LARGE SCALE GENOMIC DNA]</scope>
    <source>
        <strain evidence="1 2">Sa2YVA2</strain>
    </source>
</reference>
<dbReference type="Gene3D" id="3.60.21.10">
    <property type="match status" value="1"/>
</dbReference>
<dbReference type="EMBL" id="JACSQN010000021">
    <property type="protein sequence ID" value="MBD7986075.1"/>
    <property type="molecule type" value="Genomic_DNA"/>
</dbReference>
<gene>
    <name evidence="1" type="ORF">H9649_16000</name>
</gene>
<name>A0ABR8UDF7_9BACL</name>
<dbReference type="RefSeq" id="WP_191695901.1">
    <property type="nucleotide sequence ID" value="NZ_JACSQN010000021.1"/>
</dbReference>
<keyword evidence="2" id="KW-1185">Reference proteome</keyword>
<organism evidence="1 2">
    <name type="scientific">Sporosarcina quadrami</name>
    <dbReference type="NCBI Taxonomy" id="2762234"/>
    <lineage>
        <taxon>Bacteria</taxon>
        <taxon>Bacillati</taxon>
        <taxon>Bacillota</taxon>
        <taxon>Bacilli</taxon>
        <taxon>Bacillales</taxon>
        <taxon>Caryophanaceae</taxon>
        <taxon>Sporosarcina</taxon>
    </lineage>
</organism>